<evidence type="ECO:0000313" key="1">
    <source>
        <dbReference type="EMBL" id="EFP95195.1"/>
    </source>
</evidence>
<dbReference type="RefSeq" id="WP_009602961.1">
    <property type="nucleotide sequence ID" value="NZ_AEIU01000099.1"/>
</dbReference>
<dbReference type="EMBL" id="AEIU01000099">
    <property type="protein sequence ID" value="EFP95195.1"/>
    <property type="molecule type" value="Genomic_DNA"/>
</dbReference>
<comment type="caution">
    <text evidence="1">The sequence shown here is derived from an EMBL/GenBank/DDBJ whole genome shotgun (WGS) entry which is preliminary data.</text>
</comment>
<name>E3BP63_9VIBR</name>
<reference evidence="1 2" key="1">
    <citation type="journal article" date="2012" name="Int. J. Syst. Evol. Microbiol.">
        <title>Vibrio caribbeanicus sp. nov., isolated from the marine sponge Scleritoderma cyanea.</title>
        <authorList>
            <person name="Hoffmann M."/>
            <person name="Monday S.R."/>
            <person name="Allard M.W."/>
            <person name="Strain E.A."/>
            <person name="Whittaker P."/>
            <person name="Naum M."/>
            <person name="McCarthy P.J."/>
            <person name="Lopez J.V."/>
            <person name="Fischer M."/>
            <person name="Brown E.W."/>
        </authorList>
    </citation>
    <scope>NUCLEOTIDE SEQUENCE [LARGE SCALE GENOMIC DNA]</scope>
    <source>
        <strain evidence="1 2">ATCC BAA-2122</strain>
    </source>
</reference>
<protein>
    <recommendedName>
        <fullName evidence="3">DUF4286 domain-containing protein</fullName>
    </recommendedName>
</protein>
<accession>E3BP63</accession>
<organism evidence="1 2">
    <name type="scientific">Vibrio caribbeanicus ATCC BAA-2122</name>
    <dbReference type="NCBI Taxonomy" id="796620"/>
    <lineage>
        <taxon>Bacteria</taxon>
        <taxon>Pseudomonadati</taxon>
        <taxon>Pseudomonadota</taxon>
        <taxon>Gammaproteobacteria</taxon>
        <taxon>Vibrionales</taxon>
        <taxon>Vibrionaceae</taxon>
        <taxon>Vibrio</taxon>
    </lineage>
</organism>
<dbReference type="InterPro" id="IPR025563">
    <property type="entry name" value="DUF4286"/>
</dbReference>
<dbReference type="eggNOG" id="ENOG5033C6N">
    <property type="taxonomic scope" value="Bacteria"/>
</dbReference>
<gene>
    <name evidence="1" type="ORF">VIBC2010_19500</name>
</gene>
<dbReference type="Proteomes" id="UP000002943">
    <property type="component" value="Unassembled WGS sequence"/>
</dbReference>
<evidence type="ECO:0000313" key="2">
    <source>
        <dbReference type="Proteomes" id="UP000002943"/>
    </source>
</evidence>
<proteinExistence type="predicted"/>
<dbReference type="OrthoDB" id="34442at2"/>
<dbReference type="AlphaFoldDB" id="E3BP63"/>
<dbReference type="STRING" id="796620.VIBC2010_19500"/>
<keyword evidence="2" id="KW-1185">Reference proteome</keyword>
<dbReference type="Pfam" id="PF14114">
    <property type="entry name" value="DUF4286"/>
    <property type="match status" value="1"/>
</dbReference>
<sequence length="105" mass="12303">MILYEVNLEISNEIFDEYMAWLRPHIQEMLRFQGFIKADIYTDTEQQEGNTKVVASYYVDNEENLHSYIDEMSASMRADGIKRFGDKCVATRRVLKLQESHTSGE</sequence>
<evidence type="ECO:0008006" key="3">
    <source>
        <dbReference type="Google" id="ProtNLM"/>
    </source>
</evidence>